<dbReference type="InterPro" id="IPR050554">
    <property type="entry name" value="Met_Synthase/Corrinoid"/>
</dbReference>
<dbReference type="Pfam" id="PF02310">
    <property type="entry name" value="B12-binding"/>
    <property type="match status" value="1"/>
</dbReference>
<dbReference type="PANTHER" id="PTHR45833:SF1">
    <property type="entry name" value="METHIONINE SYNTHASE"/>
    <property type="match status" value="1"/>
</dbReference>
<dbReference type="PROSITE" id="PS51337">
    <property type="entry name" value="B12_BINDING_NTER"/>
    <property type="match status" value="1"/>
</dbReference>
<dbReference type="Gene3D" id="3.40.50.280">
    <property type="entry name" value="Cobalamin-binding domain"/>
    <property type="match status" value="1"/>
</dbReference>
<dbReference type="Gene3D" id="1.10.1240.10">
    <property type="entry name" value="Methionine synthase domain"/>
    <property type="match status" value="1"/>
</dbReference>
<dbReference type="GO" id="GO:0046872">
    <property type="term" value="F:metal ion binding"/>
    <property type="evidence" value="ECO:0007669"/>
    <property type="project" value="UniProtKB-KW"/>
</dbReference>
<dbReference type="SUPFAM" id="SSF47644">
    <property type="entry name" value="Methionine synthase domain"/>
    <property type="match status" value="1"/>
</dbReference>
<dbReference type="InterPro" id="IPR036724">
    <property type="entry name" value="Cobalamin-bd_sf"/>
</dbReference>
<feature type="domain" description="B12-binding" evidence="4">
    <location>
        <begin position="88"/>
        <end position="212"/>
    </location>
</feature>
<proteinExistence type="inferred from homology"/>
<keyword evidence="7" id="KW-1185">Reference proteome</keyword>
<feature type="domain" description="B12-binding N-terminal" evidence="5">
    <location>
        <begin position="1"/>
        <end position="88"/>
    </location>
</feature>
<evidence type="ECO:0000313" key="6">
    <source>
        <dbReference type="EMBL" id="MDE4908156.1"/>
    </source>
</evidence>
<organism evidence="6 7">
    <name type="scientific">Methanogenium marinum</name>
    <dbReference type="NCBI Taxonomy" id="348610"/>
    <lineage>
        <taxon>Archaea</taxon>
        <taxon>Methanobacteriati</taxon>
        <taxon>Methanobacteriota</taxon>
        <taxon>Stenosarchaea group</taxon>
        <taxon>Methanomicrobia</taxon>
        <taxon>Methanomicrobiales</taxon>
        <taxon>Methanomicrobiaceae</taxon>
        <taxon>Methanogenium</taxon>
    </lineage>
</organism>
<dbReference type="SMART" id="SM01018">
    <property type="entry name" value="B12-binding_2"/>
    <property type="match status" value="1"/>
</dbReference>
<name>A0A9Q4PX38_9EURY</name>
<dbReference type="EMBL" id="JAKELO010000002">
    <property type="protein sequence ID" value="MDE4908156.1"/>
    <property type="molecule type" value="Genomic_DNA"/>
</dbReference>
<accession>A0A9Q4PX38</accession>
<evidence type="ECO:0000259" key="5">
    <source>
        <dbReference type="PROSITE" id="PS51337"/>
    </source>
</evidence>
<dbReference type="CDD" id="cd02070">
    <property type="entry name" value="corrinoid_protein_B12-BD"/>
    <property type="match status" value="1"/>
</dbReference>
<comment type="caution">
    <text evidence="6">The sequence shown here is derived from an EMBL/GenBank/DDBJ whole genome shotgun (WGS) entry which is preliminary data.</text>
</comment>
<dbReference type="Pfam" id="PF02607">
    <property type="entry name" value="B12-binding_2"/>
    <property type="match status" value="1"/>
</dbReference>
<evidence type="ECO:0000313" key="7">
    <source>
        <dbReference type="Proteomes" id="UP001143747"/>
    </source>
</evidence>
<evidence type="ECO:0000259" key="4">
    <source>
        <dbReference type="PROSITE" id="PS51332"/>
    </source>
</evidence>
<dbReference type="InterPro" id="IPR003759">
    <property type="entry name" value="Cbl-bd_cap"/>
</dbReference>
<dbReference type="RefSeq" id="WP_274924790.1">
    <property type="nucleotide sequence ID" value="NZ_JAKELO010000002.1"/>
</dbReference>
<reference evidence="6" key="1">
    <citation type="submission" date="2022-01" db="EMBL/GenBank/DDBJ databases">
        <title>Draft genome of Methanogenium marinum DSM 15558.</title>
        <authorList>
            <person name="Chen S.-C."/>
            <person name="You Y.-T."/>
        </authorList>
    </citation>
    <scope>NUCLEOTIDE SEQUENCE</scope>
    <source>
        <strain evidence="6">DSM 15558</strain>
    </source>
</reference>
<dbReference type="Proteomes" id="UP001143747">
    <property type="component" value="Unassembled WGS sequence"/>
</dbReference>
<dbReference type="GO" id="GO:0050667">
    <property type="term" value="P:homocysteine metabolic process"/>
    <property type="evidence" value="ECO:0007669"/>
    <property type="project" value="TreeGrafter"/>
</dbReference>
<gene>
    <name evidence="6" type="ORF">L0665_05980</name>
</gene>
<dbReference type="GO" id="GO:0008705">
    <property type="term" value="F:methionine synthase activity"/>
    <property type="evidence" value="ECO:0007669"/>
    <property type="project" value="TreeGrafter"/>
</dbReference>
<comment type="similarity">
    <text evidence="1">Belongs to the methylamine corrinoid protein family.</text>
</comment>
<evidence type="ECO:0000256" key="3">
    <source>
        <dbReference type="ARBA" id="ARBA00023285"/>
    </source>
</evidence>
<dbReference type="GO" id="GO:0046653">
    <property type="term" value="P:tetrahydrofolate metabolic process"/>
    <property type="evidence" value="ECO:0007669"/>
    <property type="project" value="TreeGrafter"/>
</dbReference>
<keyword evidence="3" id="KW-0170">Cobalt</keyword>
<dbReference type="GO" id="GO:0005829">
    <property type="term" value="C:cytosol"/>
    <property type="evidence" value="ECO:0007669"/>
    <property type="project" value="TreeGrafter"/>
</dbReference>
<dbReference type="InterPro" id="IPR036594">
    <property type="entry name" value="Meth_synthase_dom"/>
</dbReference>
<protein>
    <submittedName>
        <fullName evidence="6">Corrinoid protein</fullName>
    </submittedName>
</protein>
<sequence length="212" mass="22926">MTDERENFINALVDLDETKCIELLKQRVAAGEDPGIVLEDVRKATDIVGERFEDGRFFVSDLMMVGEILKQIMEILRPLFETGDMEDKGTIIIGTVGGDVHDIGKNIVTALLEAEGFTVIDLGIDVPPEAFVSAIKEHKPIVVGLSGLLTEAIESMKETIDAISAAGLRDQVKIIVGGGRTDLETMEYTGADAWSDNATSGVTTFRKLAGVE</sequence>
<evidence type="ECO:0000256" key="1">
    <source>
        <dbReference type="ARBA" id="ARBA00010854"/>
    </source>
</evidence>
<dbReference type="InterPro" id="IPR006158">
    <property type="entry name" value="Cobalamin-bd"/>
</dbReference>
<dbReference type="PANTHER" id="PTHR45833">
    <property type="entry name" value="METHIONINE SYNTHASE"/>
    <property type="match status" value="1"/>
</dbReference>
<dbReference type="GO" id="GO:0031419">
    <property type="term" value="F:cobalamin binding"/>
    <property type="evidence" value="ECO:0007669"/>
    <property type="project" value="InterPro"/>
</dbReference>
<dbReference type="PROSITE" id="PS51332">
    <property type="entry name" value="B12_BINDING"/>
    <property type="match status" value="1"/>
</dbReference>
<keyword evidence="2" id="KW-0479">Metal-binding</keyword>
<dbReference type="AlphaFoldDB" id="A0A9Q4PX38"/>
<evidence type="ECO:0000256" key="2">
    <source>
        <dbReference type="ARBA" id="ARBA00022723"/>
    </source>
</evidence>
<dbReference type="SUPFAM" id="SSF52242">
    <property type="entry name" value="Cobalamin (vitamin B12)-binding domain"/>
    <property type="match status" value="1"/>
</dbReference>